<accession>A0A4C1SSR9</accession>
<reference evidence="2 3" key="1">
    <citation type="journal article" date="2019" name="Commun. Biol.">
        <title>The bagworm genome reveals a unique fibroin gene that provides high tensile strength.</title>
        <authorList>
            <person name="Kono N."/>
            <person name="Nakamura H."/>
            <person name="Ohtoshi R."/>
            <person name="Tomita M."/>
            <person name="Numata K."/>
            <person name="Arakawa K."/>
        </authorList>
    </citation>
    <scope>NUCLEOTIDE SEQUENCE [LARGE SCALE GENOMIC DNA]</scope>
</reference>
<name>A0A4C1SSR9_EUMVA</name>
<protein>
    <submittedName>
        <fullName evidence="2">Uncharacterized protein</fullName>
    </submittedName>
</protein>
<dbReference type="Proteomes" id="UP000299102">
    <property type="component" value="Unassembled WGS sequence"/>
</dbReference>
<dbReference type="EMBL" id="BGZK01000017">
    <property type="protein sequence ID" value="GBP05283.1"/>
    <property type="molecule type" value="Genomic_DNA"/>
</dbReference>
<keyword evidence="3" id="KW-1185">Reference proteome</keyword>
<evidence type="ECO:0000256" key="1">
    <source>
        <dbReference type="SAM" id="MobiDB-lite"/>
    </source>
</evidence>
<organism evidence="2 3">
    <name type="scientific">Eumeta variegata</name>
    <name type="common">Bagworm moth</name>
    <name type="synonym">Eumeta japonica</name>
    <dbReference type="NCBI Taxonomy" id="151549"/>
    <lineage>
        <taxon>Eukaryota</taxon>
        <taxon>Metazoa</taxon>
        <taxon>Ecdysozoa</taxon>
        <taxon>Arthropoda</taxon>
        <taxon>Hexapoda</taxon>
        <taxon>Insecta</taxon>
        <taxon>Pterygota</taxon>
        <taxon>Neoptera</taxon>
        <taxon>Endopterygota</taxon>
        <taxon>Lepidoptera</taxon>
        <taxon>Glossata</taxon>
        <taxon>Ditrysia</taxon>
        <taxon>Tineoidea</taxon>
        <taxon>Psychidae</taxon>
        <taxon>Oiketicinae</taxon>
        <taxon>Eumeta</taxon>
    </lineage>
</organism>
<gene>
    <name evidence="2" type="ORF">EVAR_76733_1</name>
</gene>
<comment type="caution">
    <text evidence="2">The sequence shown here is derived from an EMBL/GenBank/DDBJ whole genome shotgun (WGS) entry which is preliminary data.</text>
</comment>
<evidence type="ECO:0000313" key="3">
    <source>
        <dbReference type="Proteomes" id="UP000299102"/>
    </source>
</evidence>
<proteinExistence type="predicted"/>
<sequence>MNTSGFFRGNISYSHSNLRSSRTELGCLALSITFAENCELSPDRLARRGSPITNFSTTDNNFQSEQTSRARRLLVELRGDGCSRCYQREEAIPARAADEFVNASEILVWSRLGGYYGAEPEPEGVEARKKCKCGPRKIMGARTARAPLTDKGAPATPTRTTFGN</sequence>
<dbReference type="AlphaFoldDB" id="A0A4C1SSR9"/>
<feature type="region of interest" description="Disordered" evidence="1">
    <location>
        <begin position="142"/>
        <end position="164"/>
    </location>
</feature>
<evidence type="ECO:0000313" key="2">
    <source>
        <dbReference type="EMBL" id="GBP05283.1"/>
    </source>
</evidence>